<evidence type="ECO:0000256" key="5">
    <source>
        <dbReference type="PROSITE-ProRule" id="PRU01248"/>
    </source>
</evidence>
<dbReference type="InterPro" id="IPR010998">
    <property type="entry name" value="Integrase_recombinase_N"/>
</dbReference>
<keyword evidence="4" id="KW-0233">DNA recombination</keyword>
<dbReference type="GO" id="GO:0006310">
    <property type="term" value="P:DNA recombination"/>
    <property type="evidence" value="ECO:0007669"/>
    <property type="project" value="UniProtKB-KW"/>
</dbReference>
<keyword evidence="10" id="KW-1185">Reference proteome</keyword>
<evidence type="ECO:0000256" key="4">
    <source>
        <dbReference type="ARBA" id="ARBA00023172"/>
    </source>
</evidence>
<keyword evidence="3 5" id="KW-0238">DNA-binding</keyword>
<dbReference type="OrthoDB" id="9803188at2"/>
<protein>
    <submittedName>
        <fullName evidence="9">Site-specific integrase</fullName>
    </submittedName>
</protein>
<dbReference type="CDD" id="cd01189">
    <property type="entry name" value="INT_ICEBs1_C_like"/>
    <property type="match status" value="1"/>
</dbReference>
<evidence type="ECO:0000256" key="1">
    <source>
        <dbReference type="ARBA" id="ARBA00008857"/>
    </source>
</evidence>
<dbReference type="RefSeq" id="WP_120745495.1">
    <property type="nucleotide sequence ID" value="NZ_RBAH01000001.1"/>
</dbReference>
<reference evidence="9 10" key="1">
    <citation type="journal article" date="2007" name="Int. J. Syst. Evol. Microbiol.">
        <title>Paenibacillus ginsengarvi sp. nov., isolated from soil from ginseng cultivation.</title>
        <authorList>
            <person name="Yoon M.H."/>
            <person name="Ten L.N."/>
            <person name="Im W.T."/>
        </authorList>
    </citation>
    <scope>NUCLEOTIDE SEQUENCE [LARGE SCALE GENOMIC DNA]</scope>
    <source>
        <strain evidence="9 10">KCTC 13059</strain>
    </source>
</reference>
<evidence type="ECO:0000256" key="3">
    <source>
        <dbReference type="ARBA" id="ARBA00023125"/>
    </source>
</evidence>
<dbReference type="InterPro" id="IPR044068">
    <property type="entry name" value="CB"/>
</dbReference>
<dbReference type="PROSITE" id="PS51900">
    <property type="entry name" value="CB"/>
    <property type="match status" value="1"/>
</dbReference>
<comment type="caution">
    <text evidence="9">The sequence shown here is derived from an EMBL/GenBank/DDBJ whole genome shotgun (WGS) entry which is preliminary data.</text>
</comment>
<dbReference type="AlphaFoldDB" id="A0A3B0CT48"/>
<gene>
    <name evidence="9" type="ORF">D7M11_02185</name>
</gene>
<dbReference type="InterPro" id="IPR028259">
    <property type="entry name" value="AP2-like_int_N"/>
</dbReference>
<dbReference type="InterPro" id="IPR013762">
    <property type="entry name" value="Integrase-like_cat_sf"/>
</dbReference>
<dbReference type="InterPro" id="IPR050090">
    <property type="entry name" value="Tyrosine_recombinase_XerCD"/>
</dbReference>
<comment type="similarity">
    <text evidence="1">Belongs to the 'phage' integrase family.</text>
</comment>
<evidence type="ECO:0000259" key="8">
    <source>
        <dbReference type="PROSITE" id="PS51900"/>
    </source>
</evidence>
<dbReference type="PANTHER" id="PTHR30349:SF64">
    <property type="entry name" value="PROPHAGE INTEGRASE INTD-RELATED"/>
    <property type="match status" value="1"/>
</dbReference>
<dbReference type="PANTHER" id="PTHR30349">
    <property type="entry name" value="PHAGE INTEGRASE-RELATED"/>
    <property type="match status" value="1"/>
</dbReference>
<feature type="region of interest" description="Disordered" evidence="6">
    <location>
        <begin position="1"/>
        <end position="37"/>
    </location>
</feature>
<dbReference type="Pfam" id="PF00589">
    <property type="entry name" value="Phage_integrase"/>
    <property type="match status" value="1"/>
</dbReference>
<dbReference type="GO" id="GO:0015074">
    <property type="term" value="P:DNA integration"/>
    <property type="evidence" value="ECO:0007669"/>
    <property type="project" value="UniProtKB-KW"/>
</dbReference>
<feature type="domain" description="Tyr recombinase" evidence="7">
    <location>
        <begin position="167"/>
        <end position="363"/>
    </location>
</feature>
<dbReference type="Pfam" id="PF14659">
    <property type="entry name" value="Phage_int_SAM_3"/>
    <property type="match status" value="1"/>
</dbReference>
<dbReference type="Gene3D" id="1.10.443.10">
    <property type="entry name" value="Intergrase catalytic core"/>
    <property type="match status" value="1"/>
</dbReference>
<evidence type="ECO:0000259" key="7">
    <source>
        <dbReference type="PROSITE" id="PS51898"/>
    </source>
</evidence>
<dbReference type="Proteomes" id="UP000282311">
    <property type="component" value="Unassembled WGS sequence"/>
</dbReference>
<dbReference type="Gene3D" id="1.10.150.130">
    <property type="match status" value="1"/>
</dbReference>
<accession>A0A3B0CT48</accession>
<dbReference type="SUPFAM" id="SSF56349">
    <property type="entry name" value="DNA breaking-rejoining enzymes"/>
    <property type="match status" value="1"/>
</dbReference>
<dbReference type="EMBL" id="RBAH01000001">
    <property type="protein sequence ID" value="RKN86788.1"/>
    <property type="molecule type" value="Genomic_DNA"/>
</dbReference>
<dbReference type="InterPro" id="IPR011010">
    <property type="entry name" value="DNA_brk_join_enz"/>
</dbReference>
<proteinExistence type="inferred from homology"/>
<dbReference type="Pfam" id="PF14657">
    <property type="entry name" value="Arm-DNA-bind_4"/>
    <property type="match status" value="1"/>
</dbReference>
<dbReference type="InterPro" id="IPR004107">
    <property type="entry name" value="Integrase_SAM-like_N"/>
</dbReference>
<dbReference type="PROSITE" id="PS51898">
    <property type="entry name" value="TYR_RECOMBINASE"/>
    <property type="match status" value="1"/>
</dbReference>
<dbReference type="InterPro" id="IPR002104">
    <property type="entry name" value="Integrase_catalytic"/>
</dbReference>
<sequence>MNGSFRKRGDNWSYIVDLGPDPSTGKRRQKEKGGFRTKKEAQAAAAELIVQIENSEYKKPVKQSLEKYLIDWLESKRIGLKKNTFSIYKHHIEHHIIPAIGKIELAKLTPAEISTLYAMLISEKHLSEGTVRDTHKVLTAALGQALKWGMIIKNPASLVEKPKVNRKELSVWDAEQAKTFLAFAKKHQNYIAFLLALGTGMRQGEILGLRWKDVDLDAGIIRIVQTLSHDGKELSAGAKTKSGNRTISVDVELVKELRKQKSRILMNRLKSEGMYTDHDLVIPTSKGTPITPRNLSRSYYLLLERSEVPQITFHDLRHTHATLLLTQGVHPKVVAERLGHADMRTTLEIYSHVLPHMQKEAADKVGRLLFS</sequence>
<feature type="domain" description="Core-binding (CB)" evidence="8">
    <location>
        <begin position="63"/>
        <end position="146"/>
    </location>
</feature>
<evidence type="ECO:0000313" key="10">
    <source>
        <dbReference type="Proteomes" id="UP000282311"/>
    </source>
</evidence>
<keyword evidence="2" id="KW-0229">DNA integration</keyword>
<evidence type="ECO:0000256" key="6">
    <source>
        <dbReference type="SAM" id="MobiDB-lite"/>
    </source>
</evidence>
<organism evidence="9 10">
    <name type="scientific">Paenibacillus ginsengarvi</name>
    <dbReference type="NCBI Taxonomy" id="400777"/>
    <lineage>
        <taxon>Bacteria</taxon>
        <taxon>Bacillati</taxon>
        <taxon>Bacillota</taxon>
        <taxon>Bacilli</taxon>
        <taxon>Bacillales</taxon>
        <taxon>Paenibacillaceae</taxon>
        <taxon>Paenibacillus</taxon>
    </lineage>
</organism>
<evidence type="ECO:0000313" key="9">
    <source>
        <dbReference type="EMBL" id="RKN86788.1"/>
    </source>
</evidence>
<name>A0A3B0CT48_9BACL</name>
<dbReference type="GO" id="GO:0003677">
    <property type="term" value="F:DNA binding"/>
    <property type="evidence" value="ECO:0007669"/>
    <property type="project" value="UniProtKB-UniRule"/>
</dbReference>
<evidence type="ECO:0000256" key="2">
    <source>
        <dbReference type="ARBA" id="ARBA00022908"/>
    </source>
</evidence>